<reference evidence="3" key="1">
    <citation type="submission" date="2015-12" db="EMBL/GenBank/DDBJ databases">
        <authorList>
            <person name="Shamseldin A."/>
            <person name="Moawad H."/>
            <person name="Abd El-Rahim W.M."/>
            <person name="Sadowsky M.J."/>
        </authorList>
    </citation>
    <scope>NUCLEOTIDE SEQUENCE [LARGE SCALE GENOMIC DNA]</scope>
    <source>
        <strain evidence="3">JAM AC0309</strain>
    </source>
</reference>
<feature type="domain" description="Calcineurin-like phosphoesterase" evidence="1">
    <location>
        <begin position="25"/>
        <end position="235"/>
    </location>
</feature>
<evidence type="ECO:0000259" key="1">
    <source>
        <dbReference type="Pfam" id="PF00149"/>
    </source>
</evidence>
<name>A0A0U4WX40_9MICO</name>
<reference evidence="2 3" key="2">
    <citation type="submission" date="2016-01" db="EMBL/GenBank/DDBJ databases">
        <title>Microcella alkaliphila JAM AC0309 whole genome shotgun sequence.</title>
        <authorList>
            <person name="Kurata A."/>
            <person name="Hirose Y."/>
            <person name="Kishimoto N."/>
            <person name="Kobayashi T."/>
        </authorList>
    </citation>
    <scope>NUCLEOTIDE SEQUENCE [LARGE SCALE GENOMIC DNA]</scope>
    <source>
        <strain evidence="2 3">JAM AC0309</strain>
    </source>
</reference>
<evidence type="ECO:0000313" key="2">
    <source>
        <dbReference type="EMBL" id="BAU32295.1"/>
    </source>
</evidence>
<dbReference type="Proteomes" id="UP000218965">
    <property type="component" value="Chromosome"/>
</dbReference>
<protein>
    <recommendedName>
        <fullName evidence="1">Calcineurin-like phosphoesterase domain-containing protein</fullName>
    </recommendedName>
</protein>
<organism evidence="2 3">
    <name type="scientific">Microcella alkaliphila</name>
    <dbReference type="NCBI Taxonomy" id="279828"/>
    <lineage>
        <taxon>Bacteria</taxon>
        <taxon>Bacillati</taxon>
        <taxon>Actinomycetota</taxon>
        <taxon>Actinomycetes</taxon>
        <taxon>Micrococcales</taxon>
        <taxon>Microbacteriaceae</taxon>
        <taxon>Microcella</taxon>
    </lineage>
</organism>
<dbReference type="EMBL" id="AP017315">
    <property type="protein sequence ID" value="BAU32295.1"/>
    <property type="molecule type" value="Genomic_DNA"/>
</dbReference>
<proteinExistence type="predicted"/>
<evidence type="ECO:0000313" key="3">
    <source>
        <dbReference type="Proteomes" id="UP000218965"/>
    </source>
</evidence>
<dbReference type="SUPFAM" id="SSF56300">
    <property type="entry name" value="Metallo-dependent phosphatases"/>
    <property type="match status" value="1"/>
</dbReference>
<dbReference type="InterPro" id="IPR004843">
    <property type="entry name" value="Calcineurin-like_PHP"/>
</dbReference>
<accession>A0A0U4WX40</accession>
<dbReference type="InterPro" id="IPR029052">
    <property type="entry name" value="Metallo-depent_PP-like"/>
</dbReference>
<dbReference type="AlphaFoldDB" id="A0A0U4WX40"/>
<dbReference type="GO" id="GO:0016787">
    <property type="term" value="F:hydrolase activity"/>
    <property type="evidence" value="ECO:0007669"/>
    <property type="project" value="InterPro"/>
</dbReference>
<dbReference type="Gene3D" id="3.60.21.10">
    <property type="match status" value="1"/>
</dbReference>
<dbReference type="Pfam" id="PF00149">
    <property type="entry name" value="Metallophos"/>
    <property type="match status" value="1"/>
</dbReference>
<gene>
    <name evidence="2" type="ORF">MalAC0309_1442</name>
</gene>
<dbReference type="KEGG" id="malk:MalAC0309_1442"/>
<sequence>MPVPACARARAAHSPVMDSLALPSRVAVAGDWHGSRVWVQSVLASIRRADAEVRDVLHVGDFGLWPADTYLDAVDYWAERTGLRLWVTPGNHDDWDQLEAPFGRGDVARVSEWVTFLPRGFRFTVGDRTAVSFGGAASHDRAWRRTQRSKHPIWWPQEIATDAEVAAAVGGGSADLLVTHDVPTTVLPAVAAVLDRRNGEDAPEDAAYVHASARQIDAVRAAVRPLLHVHGHTHVHEIGDVDTDHGPVRTLALTNERRHGNIAFLDADTLDVRTLTKEELRLAW</sequence>